<dbReference type="Pfam" id="PF07819">
    <property type="entry name" value="PGAP1"/>
    <property type="match status" value="1"/>
</dbReference>
<evidence type="ECO:0000259" key="1">
    <source>
        <dbReference type="Pfam" id="PF07819"/>
    </source>
</evidence>
<accession>A0ABN6SFZ1</accession>
<dbReference type="Gene3D" id="3.40.50.1820">
    <property type="entry name" value="alpha/beta hydrolase"/>
    <property type="match status" value="1"/>
</dbReference>
<protein>
    <recommendedName>
        <fullName evidence="1">GPI inositol-deacylase PGAP1-like alpha/beta domain-containing protein</fullName>
    </recommendedName>
</protein>
<proteinExistence type="predicted"/>
<dbReference type="SUPFAM" id="SSF53474">
    <property type="entry name" value="alpha/beta-Hydrolases"/>
    <property type="match status" value="1"/>
</dbReference>
<dbReference type="RefSeq" id="WP_317642441.1">
    <property type="nucleotide sequence ID" value="NZ_AP026800.1"/>
</dbReference>
<keyword evidence="3" id="KW-1185">Reference proteome</keyword>
<gene>
    <name evidence="2" type="ORF">KIMH_10450</name>
</gene>
<evidence type="ECO:0000313" key="3">
    <source>
        <dbReference type="Proteomes" id="UP001321748"/>
    </source>
</evidence>
<evidence type="ECO:0000313" key="2">
    <source>
        <dbReference type="EMBL" id="BDR54934.1"/>
    </source>
</evidence>
<dbReference type="InterPro" id="IPR012908">
    <property type="entry name" value="PGAP1-ab_dom-like"/>
</dbReference>
<dbReference type="EMBL" id="AP026800">
    <property type="protein sequence ID" value="BDR54934.1"/>
    <property type="molecule type" value="Genomic_DNA"/>
</dbReference>
<name>A0ABN6SFZ1_9BIFI</name>
<feature type="domain" description="GPI inositol-deacylase PGAP1-like alpha/beta" evidence="1">
    <location>
        <begin position="333"/>
        <end position="385"/>
    </location>
</feature>
<sequence length="492" mass="52651">MSKRVSSSLSDQGFSQADLQAFSGAADALNQAGADLANLGNDYARLGMHMTDTRVRLTLAPCRVYSQQPPQGHARIAFEQLISSSDECRDLSNRLSRDLQDTAKALITAYSSYSGAENRMLIILSGLKKAGFRASPVLAGGASLGIATVSSAFDSIRQGRGGVIDPYDVIHKTRGTHQDFMDGLAHKVAANKHIGSILGQGGAPTRGSKVNDISSQIAALTAPRTRLKQGNQLEVKRVEPQGTFLGSAHSIDQALGNLSKLGQGGQGIEYSTVAVQKYRHTDGSIGWVVTIPGTNNYPDSPIGWEQNLELMSNSKDQRMQAASARLVAQAMREAGIKPQDSVALVGHSQGGIVAATVAADCVNQYRIDHVVSAGSPIGNHPVPSRTWVTSVEMDDEIVSSLEGNKNPRRDNWLTVRGNVSTVPKSLPTPGHTPVPGAADTGELSHGMNYQRAAWQNAASQGKPSQVRHDRHFAQISEGELEETDYYQGRMKH</sequence>
<reference evidence="2 3" key="1">
    <citation type="journal article" date="2023" name="Microbiol. Spectr.">
        <title>Symbiosis of Carpenter Bees with Uncharacterized Lactic Acid Bacteria Showing NAD Auxotrophy.</title>
        <authorList>
            <person name="Kawasaki S."/>
            <person name="Ozawa K."/>
            <person name="Mori T."/>
            <person name="Yamamoto A."/>
            <person name="Ito M."/>
            <person name="Ohkuma M."/>
            <person name="Sakamoto M."/>
            <person name="Matsutani M."/>
        </authorList>
    </citation>
    <scope>NUCLEOTIDE SEQUENCE [LARGE SCALE GENOMIC DNA]</scope>
    <source>
        <strain evidence="2 3">KimH</strain>
    </source>
</reference>
<dbReference type="Proteomes" id="UP001321748">
    <property type="component" value="Chromosome"/>
</dbReference>
<dbReference type="InterPro" id="IPR029058">
    <property type="entry name" value="AB_hydrolase_fold"/>
</dbReference>
<organism evidence="2 3">
    <name type="scientific">Bombiscardovia apis</name>
    <dbReference type="NCBI Taxonomy" id="2932182"/>
    <lineage>
        <taxon>Bacteria</taxon>
        <taxon>Bacillati</taxon>
        <taxon>Actinomycetota</taxon>
        <taxon>Actinomycetes</taxon>
        <taxon>Bifidobacteriales</taxon>
        <taxon>Bifidobacteriaceae</taxon>
        <taxon>Bombiscardovia</taxon>
    </lineage>
</organism>